<evidence type="ECO:0000313" key="3">
    <source>
        <dbReference type="EMBL" id="AFG36624.1"/>
    </source>
</evidence>
<keyword evidence="1" id="KW-0597">Phosphoprotein</keyword>
<protein>
    <submittedName>
        <fullName evidence="3">HPt domain-containing protein</fullName>
    </submittedName>
</protein>
<dbReference type="GO" id="GO:0004672">
    <property type="term" value="F:protein kinase activity"/>
    <property type="evidence" value="ECO:0007669"/>
    <property type="project" value="UniProtKB-ARBA"/>
</dbReference>
<dbReference type="Proteomes" id="UP000007383">
    <property type="component" value="Chromosome"/>
</dbReference>
<dbReference type="SUPFAM" id="SSF47226">
    <property type="entry name" value="Histidine-containing phosphotransfer domain, HPT domain"/>
    <property type="match status" value="1"/>
</dbReference>
<dbReference type="STRING" id="889378.Spiaf_0521"/>
<dbReference type="Pfam" id="PF01627">
    <property type="entry name" value="Hpt"/>
    <property type="match status" value="1"/>
</dbReference>
<keyword evidence="4" id="KW-1185">Reference proteome</keyword>
<dbReference type="CDD" id="cd00088">
    <property type="entry name" value="HPT"/>
    <property type="match status" value="1"/>
</dbReference>
<dbReference type="InterPro" id="IPR036641">
    <property type="entry name" value="HPT_dom_sf"/>
</dbReference>
<dbReference type="HOGENOM" id="CLU_2156770_0_0_12"/>
<feature type="modified residue" description="Phosphohistidine" evidence="1">
    <location>
        <position position="60"/>
    </location>
</feature>
<dbReference type="PROSITE" id="PS50894">
    <property type="entry name" value="HPT"/>
    <property type="match status" value="1"/>
</dbReference>
<dbReference type="eggNOG" id="COG2198">
    <property type="taxonomic scope" value="Bacteria"/>
</dbReference>
<sequence>MGSSEEAHFNPEEVLERLGGDRALLQELIGYALEDFPAYIESIHSAIERGEPEAVQRSAHKMKGFARNMGFHRLAELALQTEQQHAEPAAELRSYLDAIRAEIDTLVGLIS</sequence>
<dbReference type="KEGG" id="sfc:Spiaf_0521"/>
<name>H9UGI1_SPIAZ</name>
<accession>H9UGI1</accession>
<organism evidence="3 4">
    <name type="scientific">Spirochaeta africana (strain ATCC 700263 / DSM 8902 / Z-7692)</name>
    <dbReference type="NCBI Taxonomy" id="889378"/>
    <lineage>
        <taxon>Bacteria</taxon>
        <taxon>Pseudomonadati</taxon>
        <taxon>Spirochaetota</taxon>
        <taxon>Spirochaetia</taxon>
        <taxon>Spirochaetales</taxon>
        <taxon>Spirochaetaceae</taxon>
        <taxon>Spirochaeta</taxon>
    </lineage>
</organism>
<dbReference type="Gene3D" id="1.20.120.160">
    <property type="entry name" value="HPT domain"/>
    <property type="match status" value="1"/>
</dbReference>
<proteinExistence type="predicted"/>
<gene>
    <name evidence="3" type="ordered locus">Spiaf_0521</name>
</gene>
<dbReference type="PATRIC" id="fig|889378.3.peg.532"/>
<evidence type="ECO:0000259" key="2">
    <source>
        <dbReference type="PROSITE" id="PS50894"/>
    </source>
</evidence>
<evidence type="ECO:0000313" key="4">
    <source>
        <dbReference type="Proteomes" id="UP000007383"/>
    </source>
</evidence>
<dbReference type="AlphaFoldDB" id="H9UGI1"/>
<dbReference type="EMBL" id="CP003282">
    <property type="protein sequence ID" value="AFG36624.1"/>
    <property type="molecule type" value="Genomic_DNA"/>
</dbReference>
<dbReference type="GO" id="GO:0000160">
    <property type="term" value="P:phosphorelay signal transduction system"/>
    <property type="evidence" value="ECO:0007669"/>
    <property type="project" value="InterPro"/>
</dbReference>
<dbReference type="InterPro" id="IPR008207">
    <property type="entry name" value="Sig_transdc_His_kin_Hpt_dom"/>
</dbReference>
<dbReference type="RefSeq" id="WP_014454621.1">
    <property type="nucleotide sequence ID" value="NC_017098.1"/>
</dbReference>
<feature type="domain" description="HPt" evidence="2">
    <location>
        <begin position="21"/>
        <end position="111"/>
    </location>
</feature>
<reference evidence="4" key="1">
    <citation type="journal article" date="2013" name="Stand. Genomic Sci.">
        <title>Complete genome sequence of the halophilic bacterium Spirochaeta africana type strain (Z-7692(T)) from the alkaline Lake Magadi in the East African Rift.</title>
        <authorList>
            <person name="Liolos K."/>
            <person name="Abt B."/>
            <person name="Scheuner C."/>
            <person name="Teshima H."/>
            <person name="Held B."/>
            <person name="Lapidus A."/>
            <person name="Nolan M."/>
            <person name="Lucas S."/>
            <person name="Deshpande S."/>
            <person name="Cheng J.F."/>
            <person name="Tapia R."/>
            <person name="Goodwin L.A."/>
            <person name="Pitluck S."/>
            <person name="Pagani I."/>
            <person name="Ivanova N."/>
            <person name="Mavromatis K."/>
            <person name="Mikhailova N."/>
            <person name="Huntemann M."/>
            <person name="Pati A."/>
            <person name="Chen A."/>
            <person name="Palaniappan K."/>
            <person name="Land M."/>
            <person name="Rohde M."/>
            <person name="Tindall B.J."/>
            <person name="Detter J.C."/>
            <person name="Goker M."/>
            <person name="Bristow J."/>
            <person name="Eisen J.A."/>
            <person name="Markowitz V."/>
            <person name="Hugenholtz P."/>
            <person name="Woyke T."/>
            <person name="Klenk H.P."/>
            <person name="Kyrpides N.C."/>
        </authorList>
    </citation>
    <scope>NUCLEOTIDE SEQUENCE</scope>
    <source>
        <strain evidence="4">ATCC 700263 / DSM 8902 / Z-7692</strain>
    </source>
</reference>
<evidence type="ECO:0000256" key="1">
    <source>
        <dbReference type="PROSITE-ProRule" id="PRU00110"/>
    </source>
</evidence>